<dbReference type="Pfam" id="PF01612">
    <property type="entry name" value="DNA_pol_A_exo1"/>
    <property type="match status" value="1"/>
</dbReference>
<dbReference type="InterPro" id="IPR002562">
    <property type="entry name" value="3'-5'_exonuclease_dom"/>
</dbReference>
<dbReference type="InterPro" id="IPR051086">
    <property type="entry name" value="RNase_D-like"/>
</dbReference>
<feature type="region of interest" description="Disordered" evidence="1">
    <location>
        <begin position="1"/>
        <end position="20"/>
    </location>
</feature>
<evidence type="ECO:0000313" key="4">
    <source>
        <dbReference type="Proteomes" id="UP001055039"/>
    </source>
</evidence>
<name>A0ABQ4U736_9HYPH</name>
<organism evidence="3 4">
    <name type="scientific">Methylorubrum aminovorans</name>
    <dbReference type="NCBI Taxonomy" id="269069"/>
    <lineage>
        <taxon>Bacteria</taxon>
        <taxon>Pseudomonadati</taxon>
        <taxon>Pseudomonadota</taxon>
        <taxon>Alphaproteobacteria</taxon>
        <taxon>Hyphomicrobiales</taxon>
        <taxon>Methylobacteriaceae</taxon>
        <taxon>Methylorubrum</taxon>
    </lineage>
</organism>
<dbReference type="Proteomes" id="UP001055039">
    <property type="component" value="Unassembled WGS sequence"/>
</dbReference>
<dbReference type="InterPro" id="IPR012337">
    <property type="entry name" value="RNaseH-like_sf"/>
</dbReference>
<protein>
    <submittedName>
        <fullName evidence="3">Ribonuclease D</fullName>
    </submittedName>
</protein>
<reference evidence="3" key="1">
    <citation type="journal article" date="2021" name="Front. Microbiol.">
        <title>Comprehensive Comparative Genomics and Phenotyping of Methylobacterium Species.</title>
        <authorList>
            <person name="Alessa O."/>
            <person name="Ogura Y."/>
            <person name="Fujitani Y."/>
            <person name="Takami H."/>
            <person name="Hayashi T."/>
            <person name="Sahin N."/>
            <person name="Tani A."/>
        </authorList>
    </citation>
    <scope>NUCLEOTIDE SEQUENCE</scope>
    <source>
        <strain evidence="3">NBRC 15686</strain>
    </source>
</reference>
<dbReference type="InterPro" id="IPR036397">
    <property type="entry name" value="RNaseH_sf"/>
</dbReference>
<dbReference type="SMART" id="SM00474">
    <property type="entry name" value="35EXOc"/>
    <property type="match status" value="1"/>
</dbReference>
<dbReference type="Gene3D" id="3.30.420.10">
    <property type="entry name" value="Ribonuclease H-like superfamily/Ribonuclease H"/>
    <property type="match status" value="1"/>
</dbReference>
<gene>
    <name evidence="3" type="primary">rnd_1</name>
    <name evidence="3" type="ORF">LNAOJCKE_0238</name>
</gene>
<keyword evidence="4" id="KW-1185">Reference proteome</keyword>
<dbReference type="EMBL" id="BPRC01000001">
    <property type="protein sequence ID" value="GJE63046.1"/>
    <property type="molecule type" value="Genomic_DNA"/>
</dbReference>
<dbReference type="PANTHER" id="PTHR47649">
    <property type="entry name" value="RIBONUCLEASE D"/>
    <property type="match status" value="1"/>
</dbReference>
<dbReference type="PANTHER" id="PTHR47649:SF1">
    <property type="entry name" value="RIBONUCLEASE D"/>
    <property type="match status" value="1"/>
</dbReference>
<comment type="caution">
    <text evidence="3">The sequence shown here is derived from an EMBL/GenBank/DDBJ whole genome shotgun (WGS) entry which is preliminary data.</text>
</comment>
<reference evidence="3" key="2">
    <citation type="submission" date="2021-08" db="EMBL/GenBank/DDBJ databases">
        <authorList>
            <person name="Tani A."/>
            <person name="Ola A."/>
            <person name="Ogura Y."/>
            <person name="Katsura K."/>
            <person name="Hayashi T."/>
        </authorList>
    </citation>
    <scope>NUCLEOTIDE SEQUENCE</scope>
    <source>
        <strain evidence="3">NBRC 15686</strain>
    </source>
</reference>
<proteinExistence type="predicted"/>
<evidence type="ECO:0000313" key="3">
    <source>
        <dbReference type="EMBL" id="GJE63046.1"/>
    </source>
</evidence>
<accession>A0ABQ4U736</accession>
<dbReference type="SUPFAM" id="SSF53098">
    <property type="entry name" value="Ribonuclease H-like"/>
    <property type="match status" value="1"/>
</dbReference>
<evidence type="ECO:0000256" key="1">
    <source>
        <dbReference type="SAM" id="MobiDB-lite"/>
    </source>
</evidence>
<feature type="domain" description="3'-5' exonuclease" evidence="2">
    <location>
        <begin position="22"/>
        <end position="190"/>
    </location>
</feature>
<dbReference type="CDD" id="cd06142">
    <property type="entry name" value="RNaseD_exo"/>
    <property type="match status" value="1"/>
</dbReference>
<sequence>MLRAAGPDLRTAPNPSMSAAPSRIRLHQGDLPPDFAPDAAIAIDTETLGLNPHRDRLCVVQVSRGDGSADVVQIRPGDPVPERLATVLADPKVVKIFHFARFDLAVLFKAFGVMPTPIYCTKVASKLARTYTDRHGLKDVVRELVGVDLSKQQQSSDWGAEALSQAQIDYAASDVLYLHAARERLDTMLAREGRTEMARACFDFLPTRAKLDLAGWPEVDIFAHA</sequence>
<evidence type="ECO:0000259" key="2">
    <source>
        <dbReference type="SMART" id="SM00474"/>
    </source>
</evidence>